<dbReference type="InterPro" id="IPR035371">
    <property type="entry name" value="Nrap_D6"/>
</dbReference>
<feature type="domain" description="Nrap protein" evidence="9">
    <location>
        <begin position="465"/>
        <end position="600"/>
    </location>
</feature>
<dbReference type="STRING" id="1036808.A0A0C2YYM5"/>
<dbReference type="PANTHER" id="PTHR17972">
    <property type="entry name" value="NUCLEOLAR RNA-ASSOCIATED PROTEIN"/>
    <property type="match status" value="1"/>
</dbReference>
<evidence type="ECO:0000259" key="12">
    <source>
        <dbReference type="Pfam" id="PF17407"/>
    </source>
</evidence>
<comment type="subcellular location">
    <subcellularLocation>
        <location evidence="1 5">Nucleus</location>
        <location evidence="1 5">Nucleolus</location>
    </subcellularLocation>
</comment>
<dbReference type="InterPro" id="IPR035369">
    <property type="entry name" value="Nrap_D4"/>
</dbReference>
<keyword evidence="4 5" id="KW-0539">Nucleus</keyword>
<keyword evidence="14" id="KW-1185">Reference proteome</keyword>
<reference evidence="14" key="2">
    <citation type="submission" date="2015-01" db="EMBL/GenBank/DDBJ databases">
        <title>Evolutionary Origins and Diversification of the Mycorrhizal Mutualists.</title>
        <authorList>
            <consortium name="DOE Joint Genome Institute"/>
            <consortium name="Mycorrhizal Genomics Consortium"/>
            <person name="Kohler A."/>
            <person name="Kuo A."/>
            <person name="Nagy L.G."/>
            <person name="Floudas D."/>
            <person name="Copeland A."/>
            <person name="Barry K.W."/>
            <person name="Cichocki N."/>
            <person name="Veneault-Fourrey C."/>
            <person name="LaButti K."/>
            <person name="Lindquist E.A."/>
            <person name="Lipzen A."/>
            <person name="Lundell T."/>
            <person name="Morin E."/>
            <person name="Murat C."/>
            <person name="Riley R."/>
            <person name="Ohm R."/>
            <person name="Sun H."/>
            <person name="Tunlid A."/>
            <person name="Henrissat B."/>
            <person name="Grigoriev I.V."/>
            <person name="Hibbett D.S."/>
            <person name="Martin F."/>
        </authorList>
    </citation>
    <scope>NUCLEOTIDE SEQUENCE [LARGE SCALE GENOMIC DNA]</scope>
    <source>
        <strain evidence="14">Foug A</strain>
    </source>
</reference>
<dbReference type="Pfam" id="PF17405">
    <property type="entry name" value="Nrap_D4"/>
    <property type="match status" value="1"/>
</dbReference>
<dbReference type="InterPro" id="IPR035367">
    <property type="entry name" value="Nrap_D2"/>
</dbReference>
<dbReference type="GO" id="GO:0032040">
    <property type="term" value="C:small-subunit processome"/>
    <property type="evidence" value="ECO:0007669"/>
    <property type="project" value="TreeGrafter"/>
</dbReference>
<dbReference type="EMBL" id="KN822148">
    <property type="protein sequence ID" value="KIM54698.1"/>
    <property type="molecule type" value="Genomic_DNA"/>
</dbReference>
<dbReference type="GO" id="GO:0003723">
    <property type="term" value="F:RNA binding"/>
    <property type="evidence" value="ECO:0007669"/>
    <property type="project" value="UniProtKB-KW"/>
</dbReference>
<dbReference type="Pfam" id="PF17403">
    <property type="entry name" value="Nrap_D2"/>
    <property type="match status" value="1"/>
</dbReference>
<keyword evidence="5" id="KW-0687">Ribonucleoprotein</keyword>
<dbReference type="PANTHER" id="PTHR17972:SF0">
    <property type="entry name" value="NUCLEOLAR PROTEIN 6"/>
    <property type="match status" value="1"/>
</dbReference>
<evidence type="ECO:0000256" key="6">
    <source>
        <dbReference type="SAM" id="MobiDB-lite"/>
    </source>
</evidence>
<dbReference type="Gene3D" id="1.10.1410.10">
    <property type="match status" value="1"/>
</dbReference>
<dbReference type="GO" id="GO:0032545">
    <property type="term" value="C:CURI complex"/>
    <property type="evidence" value="ECO:0007669"/>
    <property type="project" value="TreeGrafter"/>
</dbReference>
<feature type="region of interest" description="Disordered" evidence="6">
    <location>
        <begin position="1"/>
        <end position="26"/>
    </location>
</feature>
<evidence type="ECO:0000313" key="14">
    <source>
        <dbReference type="Proteomes" id="UP000053989"/>
    </source>
</evidence>
<dbReference type="InterPro" id="IPR035082">
    <property type="entry name" value="Nrap_D1"/>
</dbReference>
<dbReference type="InterPro" id="IPR035370">
    <property type="entry name" value="Nrap_D5"/>
</dbReference>
<evidence type="ECO:0000256" key="5">
    <source>
        <dbReference type="RuleBase" id="RU364032"/>
    </source>
</evidence>
<evidence type="ECO:0000259" key="11">
    <source>
        <dbReference type="Pfam" id="PF17406"/>
    </source>
</evidence>
<dbReference type="GO" id="GO:0006364">
    <property type="term" value="P:rRNA processing"/>
    <property type="evidence" value="ECO:0007669"/>
    <property type="project" value="UniProtKB-KW"/>
</dbReference>
<gene>
    <name evidence="13" type="ORF">SCLCIDRAFT_136173</name>
</gene>
<evidence type="ECO:0000256" key="3">
    <source>
        <dbReference type="ARBA" id="ARBA00022884"/>
    </source>
</evidence>
<evidence type="ECO:0000259" key="8">
    <source>
        <dbReference type="Pfam" id="PF17403"/>
    </source>
</evidence>
<keyword evidence="3 5" id="KW-0694">RNA-binding</keyword>
<sequence>MDGIEPIDFGVPSTSAHHTNKPPTGAELKSMKDAIDLYQSSSFKLQIDALLPNVYPNLKESRKAPLDHFLHSLRSHLIAIPAIQPQNPVSAARSLSKKGVGVPFALPHPTEEAKWKVAFEPPSDIKVVGSWANQICVKRRDGAQFGVDVTVEMPDSLFQEKDYLDSRYFHKRSFYLAVVAQSLSTTFEVDTLYRAAMGDPRLTILVLLPRKGGNCDFSKAHAEIHIIPAISPSNPVPLSRLSPSHVNVRLPGKSSNDPRPTPIYNTNILLSTYPKLSLLSTNALKNLAPSFSDAYTLLRVWANQRGYGEGPMCVRGFEGKGFWWNQVLGLVVLGEESTGACKSNARKPLGKGLSSYQLFRAALDFLAKQDFAQNPVFVKSNTGHKYADEYAHHHSAVFVESTSTLNLLADVPSTSLSMLRYDAQETLEQLNSSSRGDDIFAHLFLNDKTHLSKRCDAIIRRAISAYEFVEYGSSDNALLAAVSRILQRGLNDRVEAIGIFHPSSKARPISETQSPLIPAIYVGLIYNSENAFRLVDHGPPAEEQDADTTQEFRQLWGNKAELRRFKDGRIIESVVWEVKTSDERAHIPATIVRHLLNRHFGIPVNDIQTTQTYFDAKLRLQNDVSRLFQASGSPGGFKSALSTFDNLVKNLRSLDVPLTLSTVSPLSEYLRYTSALGPVPIPKSTYLALPEPLRYVPTIDIVLEFEKSTKWPEDLRAIQQVKLAFFEAIATGLMIANQGLRASVRISNPCESNIQDRASLEIQTAEGWAFSARIWYDREATLLERLASTARTPDRPPPSAAVNPREQSEARQALEVYTRRFLHAPRHHRAVANLAHRYTAYAGTVRLVKRWLAAHWLLTTHVSAEAVEILCARPFIRSNDILPDNATSVPRSKERGFALVVEFLRDWKPEDPIFVPIYEKMAAGSPPTVVAVSSKQGVWTISTSEDTSGRMWTSDGPDAIAARRLRALAKEASKILQDADTDPLDIERLFSHATDDYDILIELKPSVLPRYHQAINVDPSVWSKDRANPQGDGGASHPGFDPAWLLFNDLQVTYSDTLKFFYDVQGGHCIGGIWLPSVSEVRPFRVMGGFSSTPISTEEKAMKSKDLVMLNKQAVLDEIERLGAGIIKKIVVRK</sequence>
<dbReference type="InterPro" id="IPR035368">
    <property type="entry name" value="Nrap_D3"/>
</dbReference>
<dbReference type="Proteomes" id="UP000053989">
    <property type="component" value="Unassembled WGS sequence"/>
</dbReference>
<dbReference type="AlphaFoldDB" id="A0A0C2YYM5"/>
<protein>
    <recommendedName>
        <fullName evidence="5">U3 small nucleolar RNA-associated protein 22</fullName>
    </recommendedName>
</protein>
<dbReference type="InParanoid" id="A0A0C2YYM5"/>
<feature type="domain" description="Nrap protein" evidence="12">
    <location>
        <begin position="995"/>
        <end position="1130"/>
    </location>
</feature>
<comment type="similarity">
    <text evidence="2 5">Belongs to the NRAP family.</text>
</comment>
<keyword evidence="5" id="KW-0690">Ribosome biogenesis</keyword>
<feature type="domain" description="Nrap protein" evidence="10">
    <location>
        <begin position="627"/>
        <end position="836"/>
    </location>
</feature>
<dbReference type="Pfam" id="PF17406">
    <property type="entry name" value="Nrap_D5"/>
    <property type="match status" value="1"/>
</dbReference>
<dbReference type="InterPro" id="IPR005554">
    <property type="entry name" value="NOL6/Upt22"/>
</dbReference>
<accession>A0A0C2YYM5</accession>
<feature type="domain" description="Nrap protein" evidence="8">
    <location>
        <begin position="290"/>
        <end position="446"/>
    </location>
</feature>
<evidence type="ECO:0000259" key="7">
    <source>
        <dbReference type="Pfam" id="PF03813"/>
    </source>
</evidence>
<evidence type="ECO:0000256" key="2">
    <source>
        <dbReference type="ARBA" id="ARBA00006674"/>
    </source>
</evidence>
<proteinExistence type="inferred from homology"/>
<dbReference type="Pfam" id="PF17404">
    <property type="entry name" value="Nrap_D3"/>
    <property type="match status" value="1"/>
</dbReference>
<evidence type="ECO:0000313" key="13">
    <source>
        <dbReference type="EMBL" id="KIM54698.1"/>
    </source>
</evidence>
<evidence type="ECO:0000259" key="10">
    <source>
        <dbReference type="Pfam" id="PF17405"/>
    </source>
</evidence>
<dbReference type="Gene3D" id="3.30.70.3030">
    <property type="match status" value="1"/>
</dbReference>
<dbReference type="HOGENOM" id="CLU_003502_1_0_1"/>
<keyword evidence="5" id="KW-0698">rRNA processing</keyword>
<reference evidence="13 14" key="1">
    <citation type="submission" date="2014-04" db="EMBL/GenBank/DDBJ databases">
        <authorList>
            <consortium name="DOE Joint Genome Institute"/>
            <person name="Kuo A."/>
            <person name="Kohler A."/>
            <person name="Nagy L.G."/>
            <person name="Floudas D."/>
            <person name="Copeland A."/>
            <person name="Barry K.W."/>
            <person name="Cichocki N."/>
            <person name="Veneault-Fourrey C."/>
            <person name="LaButti K."/>
            <person name="Lindquist E.A."/>
            <person name="Lipzen A."/>
            <person name="Lundell T."/>
            <person name="Morin E."/>
            <person name="Murat C."/>
            <person name="Sun H."/>
            <person name="Tunlid A."/>
            <person name="Henrissat B."/>
            <person name="Grigoriev I.V."/>
            <person name="Hibbett D.S."/>
            <person name="Martin F."/>
            <person name="Nordberg H.P."/>
            <person name="Cantor M.N."/>
            <person name="Hua S.X."/>
        </authorList>
    </citation>
    <scope>NUCLEOTIDE SEQUENCE [LARGE SCALE GENOMIC DNA]</scope>
    <source>
        <strain evidence="13 14">Foug A</strain>
    </source>
</reference>
<dbReference type="GO" id="GO:0034456">
    <property type="term" value="C:UTP-C complex"/>
    <property type="evidence" value="ECO:0007669"/>
    <property type="project" value="TreeGrafter"/>
</dbReference>
<dbReference type="GO" id="GO:0006409">
    <property type="term" value="P:tRNA export from nucleus"/>
    <property type="evidence" value="ECO:0007669"/>
    <property type="project" value="TreeGrafter"/>
</dbReference>
<feature type="region of interest" description="Disordered" evidence="6">
    <location>
        <begin position="787"/>
        <end position="809"/>
    </location>
</feature>
<dbReference type="Pfam" id="PF03813">
    <property type="entry name" value="Nrap"/>
    <property type="match status" value="1"/>
</dbReference>
<dbReference type="OrthoDB" id="10251401at2759"/>
<feature type="domain" description="Nrap protein" evidence="11">
    <location>
        <begin position="838"/>
        <end position="992"/>
    </location>
</feature>
<evidence type="ECO:0000256" key="1">
    <source>
        <dbReference type="ARBA" id="ARBA00004604"/>
    </source>
</evidence>
<evidence type="ECO:0000259" key="9">
    <source>
        <dbReference type="Pfam" id="PF17404"/>
    </source>
</evidence>
<feature type="domain" description="Nrap protein" evidence="7">
    <location>
        <begin position="147"/>
        <end position="279"/>
    </location>
</feature>
<name>A0A0C2YYM5_9AGAM</name>
<organism evidence="13 14">
    <name type="scientific">Scleroderma citrinum Foug A</name>
    <dbReference type="NCBI Taxonomy" id="1036808"/>
    <lineage>
        <taxon>Eukaryota</taxon>
        <taxon>Fungi</taxon>
        <taxon>Dikarya</taxon>
        <taxon>Basidiomycota</taxon>
        <taxon>Agaricomycotina</taxon>
        <taxon>Agaricomycetes</taxon>
        <taxon>Agaricomycetidae</taxon>
        <taxon>Boletales</taxon>
        <taxon>Sclerodermatineae</taxon>
        <taxon>Sclerodermataceae</taxon>
        <taxon>Scleroderma</taxon>
    </lineage>
</organism>
<evidence type="ECO:0000256" key="4">
    <source>
        <dbReference type="ARBA" id="ARBA00023242"/>
    </source>
</evidence>
<dbReference type="FunCoup" id="A0A0C2YYM5">
    <property type="interactions" value="650"/>
</dbReference>
<dbReference type="Pfam" id="PF17407">
    <property type="entry name" value="Nrap_D6"/>
    <property type="match status" value="1"/>
</dbReference>